<evidence type="ECO:0000313" key="5">
    <source>
        <dbReference type="Proteomes" id="UP000054937"/>
    </source>
</evidence>
<dbReference type="InterPro" id="IPR027417">
    <property type="entry name" value="P-loop_NTPase"/>
</dbReference>
<dbReference type="AlphaFoldDB" id="A0A0V0QCB2"/>
<feature type="domain" description="Guanylate-binding protein/Atlastin C-terminal" evidence="3">
    <location>
        <begin position="397"/>
        <end position="696"/>
    </location>
</feature>
<dbReference type="InterPro" id="IPR003191">
    <property type="entry name" value="Guanylate-bd/ATL_C"/>
</dbReference>
<comment type="caution">
    <text evidence="4">The sequence shown here is derived from an EMBL/GenBank/DDBJ whole genome shotgun (WGS) entry which is preliminary data.</text>
</comment>
<feature type="region of interest" description="Disordered" evidence="2">
    <location>
        <begin position="1"/>
        <end position="32"/>
    </location>
</feature>
<evidence type="ECO:0000256" key="2">
    <source>
        <dbReference type="SAM" id="MobiDB-lite"/>
    </source>
</evidence>
<dbReference type="OrthoDB" id="2135133at2759"/>
<dbReference type="EMBL" id="LDAU01000203">
    <property type="protein sequence ID" value="KRW99865.1"/>
    <property type="molecule type" value="Genomic_DNA"/>
</dbReference>
<dbReference type="SUPFAM" id="SSF48340">
    <property type="entry name" value="Interferon-induced guanylate-binding protein 1 (GBP1), C-terminal domain"/>
    <property type="match status" value="1"/>
</dbReference>
<dbReference type="GO" id="GO:0005525">
    <property type="term" value="F:GTP binding"/>
    <property type="evidence" value="ECO:0007669"/>
    <property type="project" value="InterPro"/>
</dbReference>
<keyword evidence="5" id="KW-1185">Reference proteome</keyword>
<sequence length="704" mass="83568">MQFQNNYQIKPTEHTDNQIKQKAAHYKSQKYGHQFEENFTDSEPFSEGDEFSPQEIDHRKVINRNFSQIQNQQNKNAPFNQNELDPHSKYNQEYFQNQFNRNRNQGQNLEDIENEGIYGDFNLKLEQVKNDQYAFKDVPLPEETQPEVVPLLKFNNKFEFNYKIKDLLDRYMGKYSFIAIVGPKSSQKYEFLNHFIQDPKAKQIANKFSESNDCVQIYTEPFYNPREDIYTFILDVKSLDDQKISDLDLRIIAFALFLSSYFMIYSNKGFELATLVFMHQIFQSQNFIKVNQESENFAGANYHWLNDLAISYYLPNLGIVFKNQQIQNSNIDISFQFEEILAQNVKDPQILEIKEIIKLFKDREAFGISDNQQKDIQVLRQKFVQKQNYKEINGVPVNSRMFQNLCAFATEQINNHTCRLNYEMAWNFLVESECIFGYNTALKNYKNQISNHLKDDVPRKFEELYNILKLVRENSFYEFTSIAGIRQKNQYYIKYKVHLQKQLNKIEIEILQKNDDLAGSRNKEVLQNLAHPLKSKLQSEQNGYSINTLDDFFKDFENLLDLYNEESVGTNKAECLIDFLSEFHPYLLNQIVLQIQQKYNDPEENQEEIDVEKVEEDITSLETQISKLEKDIKLLQKEHTDQEQIKNDALSLLDQVKQEQKQLEKDQLQFQELQKNKEDNNLKLQQMENDITNLQKKKKKCCCF</sequence>
<keyword evidence="1" id="KW-0175">Coiled coil</keyword>
<evidence type="ECO:0000259" key="3">
    <source>
        <dbReference type="Pfam" id="PF02841"/>
    </source>
</evidence>
<dbReference type="InterPro" id="IPR036543">
    <property type="entry name" value="Guanylate-bd_C_sf"/>
</dbReference>
<accession>A0A0V0QCB2</accession>
<organism evidence="4 5">
    <name type="scientific">Pseudocohnilembus persalinus</name>
    <name type="common">Ciliate</name>
    <dbReference type="NCBI Taxonomy" id="266149"/>
    <lineage>
        <taxon>Eukaryota</taxon>
        <taxon>Sar</taxon>
        <taxon>Alveolata</taxon>
        <taxon>Ciliophora</taxon>
        <taxon>Intramacronucleata</taxon>
        <taxon>Oligohymenophorea</taxon>
        <taxon>Scuticociliatia</taxon>
        <taxon>Philasterida</taxon>
        <taxon>Pseudocohnilembidae</taxon>
        <taxon>Pseudocohnilembus</taxon>
    </lineage>
</organism>
<dbReference type="InParanoid" id="A0A0V0QCB2"/>
<dbReference type="GO" id="GO:0003924">
    <property type="term" value="F:GTPase activity"/>
    <property type="evidence" value="ECO:0007669"/>
    <property type="project" value="InterPro"/>
</dbReference>
<reference evidence="4 5" key="1">
    <citation type="journal article" date="2015" name="Sci. Rep.">
        <title>Genome of the facultative scuticociliatosis pathogen Pseudocohnilembus persalinus provides insight into its virulence through horizontal gene transfer.</title>
        <authorList>
            <person name="Xiong J."/>
            <person name="Wang G."/>
            <person name="Cheng J."/>
            <person name="Tian M."/>
            <person name="Pan X."/>
            <person name="Warren A."/>
            <person name="Jiang C."/>
            <person name="Yuan D."/>
            <person name="Miao W."/>
        </authorList>
    </citation>
    <scope>NUCLEOTIDE SEQUENCE [LARGE SCALE GENOMIC DNA]</scope>
    <source>
        <strain evidence="4">36N120E</strain>
    </source>
</reference>
<name>A0A0V0QCB2_PSEPJ</name>
<protein>
    <submittedName>
        <fullName evidence="4">Guanylate-binding protein, C-terminal</fullName>
    </submittedName>
</protein>
<dbReference type="Gene3D" id="3.40.50.300">
    <property type="entry name" value="P-loop containing nucleotide triphosphate hydrolases"/>
    <property type="match status" value="1"/>
</dbReference>
<dbReference type="Pfam" id="PF02841">
    <property type="entry name" value="GBP_C"/>
    <property type="match status" value="1"/>
</dbReference>
<proteinExistence type="predicted"/>
<feature type="coiled-coil region" evidence="1">
    <location>
        <begin position="604"/>
        <end position="697"/>
    </location>
</feature>
<evidence type="ECO:0000313" key="4">
    <source>
        <dbReference type="EMBL" id="KRW99865.1"/>
    </source>
</evidence>
<evidence type="ECO:0000256" key="1">
    <source>
        <dbReference type="SAM" id="Coils"/>
    </source>
</evidence>
<dbReference type="Proteomes" id="UP000054937">
    <property type="component" value="Unassembled WGS sequence"/>
</dbReference>
<gene>
    <name evidence="4" type="ORF">PPERSA_10984</name>
</gene>